<comment type="caution">
    <text evidence="3">The sequence shown here is derived from an EMBL/GenBank/DDBJ whole genome shotgun (WGS) entry which is preliminary data.</text>
</comment>
<dbReference type="InterPro" id="IPR010998">
    <property type="entry name" value="Integrase_recombinase_N"/>
</dbReference>
<evidence type="ECO:0000313" key="4">
    <source>
        <dbReference type="Proteomes" id="UP001595462"/>
    </source>
</evidence>
<dbReference type="InterPro" id="IPR011010">
    <property type="entry name" value="DNA_brk_join_enz"/>
</dbReference>
<dbReference type="Gene3D" id="1.10.150.130">
    <property type="match status" value="1"/>
</dbReference>
<evidence type="ECO:0000313" key="3">
    <source>
        <dbReference type="EMBL" id="MFC3105379.1"/>
    </source>
</evidence>
<accession>A0ABV7ERQ7</accession>
<dbReference type="EMBL" id="JBHRSS010000008">
    <property type="protein sequence ID" value="MFC3105379.1"/>
    <property type="molecule type" value="Genomic_DNA"/>
</dbReference>
<protein>
    <recommendedName>
        <fullName evidence="5">Integrase</fullName>
    </recommendedName>
</protein>
<gene>
    <name evidence="3" type="ORF">ACFOSU_16000</name>
</gene>
<proteinExistence type="predicted"/>
<reference evidence="4" key="1">
    <citation type="journal article" date="2019" name="Int. J. Syst. Evol. Microbiol.">
        <title>The Global Catalogue of Microorganisms (GCM) 10K type strain sequencing project: providing services to taxonomists for standard genome sequencing and annotation.</title>
        <authorList>
            <consortium name="The Broad Institute Genomics Platform"/>
            <consortium name="The Broad Institute Genome Sequencing Center for Infectious Disease"/>
            <person name="Wu L."/>
            <person name="Ma J."/>
        </authorList>
    </citation>
    <scope>NUCLEOTIDE SEQUENCE [LARGE SCALE GENOMIC DNA]</scope>
    <source>
        <strain evidence="4">KCTC 52640</strain>
    </source>
</reference>
<name>A0ABV7ERQ7_9GAMM</name>
<keyword evidence="1" id="KW-0238">DNA-binding</keyword>
<keyword evidence="2" id="KW-0233">DNA recombination</keyword>
<dbReference type="InterPro" id="IPR013762">
    <property type="entry name" value="Integrase-like_cat_sf"/>
</dbReference>
<evidence type="ECO:0000256" key="1">
    <source>
        <dbReference type="ARBA" id="ARBA00023125"/>
    </source>
</evidence>
<evidence type="ECO:0008006" key="5">
    <source>
        <dbReference type="Google" id="ProtNLM"/>
    </source>
</evidence>
<evidence type="ECO:0000256" key="2">
    <source>
        <dbReference type="ARBA" id="ARBA00023172"/>
    </source>
</evidence>
<keyword evidence="4" id="KW-1185">Reference proteome</keyword>
<organism evidence="3 4">
    <name type="scientific">Salinisphaera aquimarina</name>
    <dbReference type="NCBI Taxonomy" id="2094031"/>
    <lineage>
        <taxon>Bacteria</taxon>
        <taxon>Pseudomonadati</taxon>
        <taxon>Pseudomonadota</taxon>
        <taxon>Gammaproteobacteria</taxon>
        <taxon>Salinisphaerales</taxon>
        <taxon>Salinisphaeraceae</taxon>
        <taxon>Salinisphaera</taxon>
    </lineage>
</organism>
<sequence>MPIGLYRDKAGTYYVKHPVTQHQASLRTKDERSARAMYDRMRQIWESDVEKHRDDLIARKMSRPATGSDQKIAAYAADWRVRRLPKLLKKNGKPLADNTRKAYEGFMRREVEKWTPFVDTAIGEATPTLLRQFLRGWIDSPSAYNYVLAGLTRLFRDAVDECLIDANVCKDIDRRSVPQSEVYVTNAQYIDIIRKVEAGAGYESDTEREWIARAVDLIYLVSHNPQDVLSIRDAKIDICNKPIQDQETGEMLYAEIPIARGKTGQEVVIYANEDLLEIIEFFRAWKRQQRLMSEYLVCYPLSMPTRWRRLVGHKVAVAHISRRFTAGARAAGLDGLTLRDVRSKALSDEYVVAGNSDKGGHKTQAMKEHYRRVKLPMRARSDLRRLKG</sequence>
<dbReference type="RefSeq" id="WP_380690935.1">
    <property type="nucleotide sequence ID" value="NZ_JBHRSS010000008.1"/>
</dbReference>
<dbReference type="SUPFAM" id="SSF56349">
    <property type="entry name" value="DNA breaking-rejoining enzymes"/>
    <property type="match status" value="1"/>
</dbReference>
<dbReference type="Gene3D" id="1.10.443.10">
    <property type="entry name" value="Intergrase catalytic core"/>
    <property type="match status" value="1"/>
</dbReference>
<dbReference type="Proteomes" id="UP001595462">
    <property type="component" value="Unassembled WGS sequence"/>
</dbReference>